<keyword evidence="1" id="KW-0175">Coiled coil</keyword>
<feature type="region of interest" description="Disordered" evidence="2">
    <location>
        <begin position="736"/>
        <end position="765"/>
    </location>
</feature>
<dbReference type="Proteomes" id="UP000248198">
    <property type="component" value="Unassembled WGS sequence"/>
</dbReference>
<evidence type="ECO:0000256" key="2">
    <source>
        <dbReference type="SAM" id="MobiDB-lite"/>
    </source>
</evidence>
<proteinExistence type="predicted"/>
<accession>A0A318UK96</accession>
<feature type="compositionally biased region" description="Low complexity" evidence="2">
    <location>
        <begin position="923"/>
        <end position="941"/>
    </location>
</feature>
<evidence type="ECO:0008006" key="6">
    <source>
        <dbReference type="Google" id="ProtNLM"/>
    </source>
</evidence>
<dbReference type="AlphaFoldDB" id="A0A318UK96"/>
<feature type="region of interest" description="Disordered" evidence="2">
    <location>
        <begin position="1035"/>
        <end position="1062"/>
    </location>
</feature>
<feature type="compositionally biased region" description="Basic and acidic residues" evidence="2">
    <location>
        <begin position="1035"/>
        <end position="1053"/>
    </location>
</feature>
<feature type="region of interest" description="Disordered" evidence="2">
    <location>
        <begin position="911"/>
        <end position="967"/>
    </location>
</feature>
<feature type="transmembrane region" description="Helical" evidence="3">
    <location>
        <begin position="27"/>
        <end position="48"/>
    </location>
</feature>
<evidence type="ECO:0000313" key="5">
    <source>
        <dbReference type="Proteomes" id="UP000248198"/>
    </source>
</evidence>
<protein>
    <recommendedName>
        <fullName evidence="6">DUF4175 family protein</fullName>
    </recommendedName>
</protein>
<sequence length="1103" mass="127530">MESNYGLLISKINEFSKKYYLNNLLKGFIYTIALILALYTILFITIYYTRPSVGIKTALFFSYLIAIAIAFFFWMVNPILILLKLRRPQRTEEMAKLIGTHFSDVKDKLLNALQLKSLADQSVGNNALLLASIDQKISELRPIPFSSAIHFNDNRKYLKYLLLPLSIILFIAFLAPSILNEGTNSFLGYNKEILPVAPFHFSLLNQQKYITQGENYTIQLHLQGDQLPQDIYLTEGVNSYKLEKKSITEFLYTFKNVQKNLSFRFSGGGFNSSLYTIYVKPRPSVVNISALIHYPAYLQKKDEELFNTGDLTLPEGSLVNWTVKTEHSTILHFRLGKMKLKKIVEDNKAQFQAILKENDRYHIYPENNYSVLTDSISYSIQVIKDQYPEISVTEMPDSSSSKSLYFSGKITDDHGFSALHFRYNVMEKGKIKSSFSKILPVKNNQTQNSFFFFWDTKNLSTEKDQHIEYYFEVKDNDGVNGPKSSKSAIKTLHIPSTAQITEKIDQAGKTLKQKMENAIKLAGNIEKESKKLSAALLNKKQLAFEDKKQIEQLLEKQKQLEQTVKDIKKTNEQNTQEKEENNLIKEDLIKKQQQIDDLFNHVLDEKTKDLLQKLQDLMNENNKESTSNELSKMQMDNKSLKNELDRILQLYKQLEFEQALQQTADRLNELSKQQNELSKKSLEKNTETDFLKNKQEDLSKSLNTLKNELKKLDEKNQLLEKPNPFQMPDNEISKIERSQKAAQDQLSKQDRGKTSENQKKAAEDLKSLSEKIKETQQESVETESNLNIKELRKLLQNLLNTSFDQEKVMLDLRGLNGNDPKYTSIVQKQRIVKDNMKTIADSLFSLSKRVPQITSTVNEEIQRINMNIDKSLDLLGDRLTPQANQNQQYAMTSINNLTLMLNEALEQLQKMKNSGGNGKGKKQQSMQQLQKMQQQLNSNMQKAKDQLEKNGNKGTAPKGVMSQEMAKMAQQQQMIREALEKINREENKDGKGKFGNLNQMVQDMKLTEEELVNKRIEQGTLKRQRDLLTKLLDAEKAEREQEQDAKRESKTGKDFPPSYQKMLERYKIQQRNDLESFQKLPPDLNYYYKNKISNYFKLLNSTP</sequence>
<keyword evidence="3" id="KW-1133">Transmembrane helix</keyword>
<organism evidence="4 5">
    <name type="scientific">Pedobacter nutrimenti</name>
    <dbReference type="NCBI Taxonomy" id="1241337"/>
    <lineage>
        <taxon>Bacteria</taxon>
        <taxon>Pseudomonadati</taxon>
        <taxon>Bacteroidota</taxon>
        <taxon>Sphingobacteriia</taxon>
        <taxon>Sphingobacteriales</taxon>
        <taxon>Sphingobacteriaceae</taxon>
        <taxon>Pedobacter</taxon>
    </lineage>
</organism>
<feature type="coiled-coil region" evidence="1">
    <location>
        <begin position="543"/>
        <end position="722"/>
    </location>
</feature>
<evidence type="ECO:0000256" key="1">
    <source>
        <dbReference type="SAM" id="Coils"/>
    </source>
</evidence>
<dbReference type="EMBL" id="QKLU01000002">
    <property type="protein sequence ID" value="PYF75787.1"/>
    <property type="molecule type" value="Genomic_DNA"/>
</dbReference>
<keyword evidence="3" id="KW-0472">Membrane</keyword>
<keyword evidence="3" id="KW-0812">Transmembrane</keyword>
<evidence type="ECO:0000313" key="4">
    <source>
        <dbReference type="EMBL" id="PYF75787.1"/>
    </source>
</evidence>
<feature type="compositionally biased region" description="Basic and acidic residues" evidence="2">
    <location>
        <begin position="747"/>
        <end position="765"/>
    </location>
</feature>
<feature type="compositionally biased region" description="Basic and acidic residues" evidence="2">
    <location>
        <begin position="942"/>
        <end position="951"/>
    </location>
</feature>
<dbReference type="OrthoDB" id="9812498at2"/>
<name>A0A318UK96_9SPHI</name>
<gene>
    <name evidence="4" type="ORF">B0O44_102341</name>
</gene>
<keyword evidence="5" id="KW-1185">Reference proteome</keyword>
<feature type="transmembrane region" description="Helical" evidence="3">
    <location>
        <begin position="160"/>
        <end position="179"/>
    </location>
</feature>
<reference evidence="4 5" key="1">
    <citation type="submission" date="2018-06" db="EMBL/GenBank/DDBJ databases">
        <title>Genomic Encyclopedia of Archaeal and Bacterial Type Strains, Phase II (KMG-II): from individual species to whole genera.</title>
        <authorList>
            <person name="Goeker M."/>
        </authorList>
    </citation>
    <scope>NUCLEOTIDE SEQUENCE [LARGE SCALE GENOMIC DNA]</scope>
    <source>
        <strain evidence="4 5">DSM 27372</strain>
    </source>
</reference>
<feature type="transmembrane region" description="Helical" evidence="3">
    <location>
        <begin position="60"/>
        <end position="83"/>
    </location>
</feature>
<evidence type="ECO:0000256" key="3">
    <source>
        <dbReference type="SAM" id="Phobius"/>
    </source>
</evidence>
<comment type="caution">
    <text evidence="4">The sequence shown here is derived from an EMBL/GenBank/DDBJ whole genome shotgun (WGS) entry which is preliminary data.</text>
</comment>
<dbReference type="RefSeq" id="WP_110828289.1">
    <property type="nucleotide sequence ID" value="NZ_QKLU01000002.1"/>
</dbReference>